<comment type="caution">
    <text evidence="2">The sequence shown here is derived from an EMBL/GenBank/DDBJ whole genome shotgun (WGS) entry which is preliminary data.</text>
</comment>
<gene>
    <name evidence="2" type="ORF">CLV63_12591</name>
</gene>
<protein>
    <submittedName>
        <fullName evidence="2">Uncharacterized protein</fullName>
    </submittedName>
</protein>
<dbReference type="AlphaFoldDB" id="A0A2P8CXN3"/>
<organism evidence="2 3">
    <name type="scientific">Murinocardiopsis flavida</name>
    <dbReference type="NCBI Taxonomy" id="645275"/>
    <lineage>
        <taxon>Bacteria</taxon>
        <taxon>Bacillati</taxon>
        <taxon>Actinomycetota</taxon>
        <taxon>Actinomycetes</taxon>
        <taxon>Streptosporangiales</taxon>
        <taxon>Nocardiopsidaceae</taxon>
        <taxon>Murinocardiopsis</taxon>
    </lineage>
</organism>
<feature type="region of interest" description="Disordered" evidence="1">
    <location>
        <begin position="61"/>
        <end position="144"/>
    </location>
</feature>
<sequence length="256" mass="26811">MRVLGRVSGYSDPGASTLEYAALVVLSAALFGGLVNIPTTVRPSVTEAVCALLDLGGCADPPAERAGPDPPPEPAEPDVQDVDRGTGPRGGSGPQVDARQEPGSGEEIGAPLSWDSERPLTAGPYGPGHSCSEIPADNGAGPEEEAFEKTGYHYSRTVEFDPPANTGWWVALDSTKSPDGQIKGESGYQNGVDKAKVYAKCDEGRIQESFVPTEDGLVHRIAQGHVVCPHDPENCYGPSLSVSAWGEGLYQPEPSE</sequence>
<evidence type="ECO:0000313" key="2">
    <source>
        <dbReference type="EMBL" id="PSK89697.1"/>
    </source>
</evidence>
<accession>A0A2P8CXN3</accession>
<proteinExistence type="predicted"/>
<reference evidence="2 3" key="1">
    <citation type="submission" date="2018-03" db="EMBL/GenBank/DDBJ databases">
        <title>Genomic Encyclopedia of Archaeal and Bacterial Type Strains, Phase II (KMG-II): from individual species to whole genera.</title>
        <authorList>
            <person name="Goeker M."/>
        </authorList>
    </citation>
    <scope>NUCLEOTIDE SEQUENCE [LARGE SCALE GENOMIC DNA]</scope>
    <source>
        <strain evidence="2 3">DSM 45312</strain>
    </source>
</reference>
<evidence type="ECO:0000313" key="3">
    <source>
        <dbReference type="Proteomes" id="UP000240542"/>
    </source>
</evidence>
<dbReference type="EMBL" id="PYGA01000025">
    <property type="protein sequence ID" value="PSK89697.1"/>
    <property type="molecule type" value="Genomic_DNA"/>
</dbReference>
<dbReference type="Proteomes" id="UP000240542">
    <property type="component" value="Unassembled WGS sequence"/>
</dbReference>
<keyword evidence="3" id="KW-1185">Reference proteome</keyword>
<name>A0A2P8CXN3_9ACTN</name>
<evidence type="ECO:0000256" key="1">
    <source>
        <dbReference type="SAM" id="MobiDB-lite"/>
    </source>
</evidence>